<evidence type="ECO:0000259" key="5">
    <source>
        <dbReference type="SMART" id="SM00656"/>
    </source>
</evidence>
<keyword evidence="2 3" id="KW-0456">Lyase</keyword>
<dbReference type="InterPro" id="IPR002022">
    <property type="entry name" value="Pec_lyase"/>
</dbReference>
<dbReference type="InterPro" id="IPR012334">
    <property type="entry name" value="Pectin_lyas_fold"/>
</dbReference>
<keyword evidence="1 4" id="KW-0732">Signal</keyword>
<comment type="similarity">
    <text evidence="3">Belongs to the polysaccharide lyase 1 family.</text>
</comment>
<dbReference type="Pfam" id="PF18283">
    <property type="entry name" value="CBM77"/>
    <property type="match status" value="1"/>
</dbReference>
<keyword evidence="3" id="KW-0624">Polysaccharide degradation</keyword>
<accession>A0A7M2Y839</accession>
<feature type="domain" description="Pectate lyase" evidence="5">
    <location>
        <begin position="197"/>
        <end position="382"/>
    </location>
</feature>
<keyword evidence="3" id="KW-0119">Carbohydrate metabolism</keyword>
<organism evidence="6 7">
    <name type="scientific">Kaistella flava</name>
    <name type="common">ex Peng et al. 2021</name>
    <dbReference type="NCBI Taxonomy" id="2038776"/>
    <lineage>
        <taxon>Bacteria</taxon>
        <taxon>Pseudomonadati</taxon>
        <taxon>Bacteroidota</taxon>
        <taxon>Flavobacteriia</taxon>
        <taxon>Flavobacteriales</taxon>
        <taxon>Weeksellaceae</taxon>
        <taxon>Chryseobacterium group</taxon>
        <taxon>Kaistella</taxon>
    </lineage>
</organism>
<evidence type="ECO:0000256" key="2">
    <source>
        <dbReference type="ARBA" id="ARBA00023239"/>
    </source>
</evidence>
<sequence length="831" mass="89860">MKKILLFLTLVLMSFNLQAQSVNITQETGWLESAYIKWDPVTTADSYNVYYSGGGFTDKKIDTQLIRSYGSYFRADVLGLAAGSYTIKVAPVVGDIEGAATVSGSITVLAHDRAGFAHSDGRIPGGYNLDGTLKTNAVVQYITQNTKNNVSLNVTGANANPCIGLQAILDGFKKGNDNRPLVVRMIGNITHLTNMLNGDIVIENKNNVNSSITVEGVGSDAVANGWGIRIKLASNIEVRNIGFMLTNGGEGDNVSLQDKNDHIWIHHNDMFYGAAGGDADQAKGDGALDSKNSTDVTFSYNHFWDSGKSSLLGLKEAAKPNLRATYHHNWFDHSDSRHPRVRTYSAHIYNNYFDGNSKYGAGSTMASSLFLEGNYFRNTKYPMLISMQGTDTYSGTGTFSSEAGGMIKSFNNFITGAQRFIPYDATNFPVEFDAVVATTRNQVIPNTIKTKKGETPYNNFDTDPLSYINTLVVQEPEAARDQTMQYAGRVSGGDLRFTFDNTVDDKSYDINPALKALLTNYQTQLVFVQGETPVVVSSQTLTAPGNNDQNVATGVAISDMVFTWGGTADDASVSGLPASGITFVKNMGEKTIIVSGTPTEDVSFTVTTSGATGTPVSADGNITIEDNPANTSNIIHNFTTNGLVSSFYTFESANLNAADGNTTYDGLTLTKRLKIETATKINYKTTSVSTLTLVFNSDFAKKIKLDGSNYTAVNGVVIIPNVAAGDHSITKGDTTDLYYIKTEYGTLATGNTAIAETNIKIYPNPVTDYVMLSVPENVKIENISIYSTAGQLVKTFQGKDQKINLSNLKSGLYIMNVKSNNGSQQFKIIKK</sequence>
<dbReference type="EMBL" id="CP040442">
    <property type="protein sequence ID" value="QOW10428.1"/>
    <property type="molecule type" value="Genomic_DNA"/>
</dbReference>
<protein>
    <submittedName>
        <fullName evidence="6">T9SS type A sorting domain-containing protein</fullName>
    </submittedName>
</protein>
<feature type="chain" id="PRO_5032990477" evidence="4">
    <location>
        <begin position="20"/>
        <end position="831"/>
    </location>
</feature>
<dbReference type="GO" id="GO:0030570">
    <property type="term" value="F:pectate lyase activity"/>
    <property type="evidence" value="ECO:0007669"/>
    <property type="project" value="InterPro"/>
</dbReference>
<dbReference type="GO" id="GO:0000272">
    <property type="term" value="P:polysaccharide catabolic process"/>
    <property type="evidence" value="ECO:0007669"/>
    <property type="project" value="UniProtKB-KW"/>
</dbReference>
<dbReference type="PANTHER" id="PTHR31683:SF18">
    <property type="entry name" value="PECTATE LYASE 21-RELATED"/>
    <property type="match status" value="1"/>
</dbReference>
<dbReference type="Gene3D" id="2.160.20.10">
    <property type="entry name" value="Single-stranded right-handed beta-helix, Pectin lyase-like"/>
    <property type="match status" value="1"/>
</dbReference>
<dbReference type="InterPro" id="IPR041253">
    <property type="entry name" value="CBM77"/>
</dbReference>
<gene>
    <name evidence="6" type="ORF">Q73A0000_08640</name>
</gene>
<comment type="subcellular location">
    <subcellularLocation>
        <location evidence="3">Secreted</location>
    </subcellularLocation>
</comment>
<dbReference type="SMART" id="SM00656">
    <property type="entry name" value="Amb_all"/>
    <property type="match status" value="1"/>
</dbReference>
<keyword evidence="3" id="KW-0964">Secreted</keyword>
<evidence type="ECO:0000256" key="1">
    <source>
        <dbReference type="ARBA" id="ARBA00022729"/>
    </source>
</evidence>
<dbReference type="Pfam" id="PF00544">
    <property type="entry name" value="Pectate_lyase_4"/>
    <property type="match status" value="1"/>
</dbReference>
<dbReference type="InterPro" id="IPR011050">
    <property type="entry name" value="Pectin_lyase_fold/virulence"/>
</dbReference>
<reference evidence="6 7" key="1">
    <citation type="submission" date="2019-05" db="EMBL/GenBank/DDBJ databases">
        <title>Chryseobacterium sp. isolated from King George Island, maritime Antarctica.</title>
        <authorList>
            <person name="Peng X."/>
        </authorList>
    </citation>
    <scope>NUCLEOTIDE SEQUENCE [LARGE SCALE GENOMIC DNA]</scope>
    <source>
        <strain evidence="6 7">7-3A</strain>
    </source>
</reference>
<evidence type="ECO:0000256" key="4">
    <source>
        <dbReference type="SAM" id="SignalP"/>
    </source>
</evidence>
<proteinExistence type="inferred from homology"/>
<dbReference type="KEGG" id="kfa:Q73A0000_08640"/>
<dbReference type="InterPro" id="IPR045032">
    <property type="entry name" value="PEL"/>
</dbReference>
<dbReference type="InterPro" id="IPR026444">
    <property type="entry name" value="Secre_tail"/>
</dbReference>
<evidence type="ECO:0000313" key="6">
    <source>
        <dbReference type="EMBL" id="QOW10428.1"/>
    </source>
</evidence>
<dbReference type="Pfam" id="PF18962">
    <property type="entry name" value="Por_Secre_tail"/>
    <property type="match status" value="1"/>
</dbReference>
<name>A0A7M2Y839_9FLAO</name>
<dbReference type="SUPFAM" id="SSF51126">
    <property type="entry name" value="Pectin lyase-like"/>
    <property type="match status" value="1"/>
</dbReference>
<dbReference type="Proteomes" id="UP000594195">
    <property type="component" value="Chromosome"/>
</dbReference>
<dbReference type="RefSeq" id="WP_193810595.1">
    <property type="nucleotide sequence ID" value="NZ_CP040442.1"/>
</dbReference>
<evidence type="ECO:0000256" key="3">
    <source>
        <dbReference type="RuleBase" id="RU361173"/>
    </source>
</evidence>
<dbReference type="AlphaFoldDB" id="A0A7M2Y839"/>
<keyword evidence="7" id="KW-1185">Reference proteome</keyword>
<feature type="signal peptide" evidence="4">
    <location>
        <begin position="1"/>
        <end position="19"/>
    </location>
</feature>
<dbReference type="GO" id="GO:0005576">
    <property type="term" value="C:extracellular region"/>
    <property type="evidence" value="ECO:0007669"/>
    <property type="project" value="UniProtKB-SubCell"/>
</dbReference>
<evidence type="ECO:0000313" key="7">
    <source>
        <dbReference type="Proteomes" id="UP000594195"/>
    </source>
</evidence>
<dbReference type="PANTHER" id="PTHR31683">
    <property type="entry name" value="PECTATE LYASE 18-RELATED"/>
    <property type="match status" value="1"/>
</dbReference>
<dbReference type="NCBIfam" id="TIGR04183">
    <property type="entry name" value="Por_Secre_tail"/>
    <property type="match status" value="1"/>
</dbReference>